<keyword evidence="4" id="KW-0378">Hydrolase</keyword>
<evidence type="ECO:0000256" key="3">
    <source>
        <dbReference type="ARBA" id="ARBA00022670"/>
    </source>
</evidence>
<organism evidence="9 10">
    <name type="scientific">Paenibacillus hodogayensis</name>
    <dbReference type="NCBI Taxonomy" id="279208"/>
    <lineage>
        <taxon>Bacteria</taxon>
        <taxon>Bacillati</taxon>
        <taxon>Bacillota</taxon>
        <taxon>Bacilli</taxon>
        <taxon>Bacillales</taxon>
        <taxon>Paenibacillaceae</taxon>
        <taxon>Paenibacillus</taxon>
    </lineage>
</organism>
<proteinExistence type="inferred from homology"/>
<evidence type="ECO:0000256" key="2">
    <source>
        <dbReference type="ARBA" id="ARBA00005988"/>
    </source>
</evidence>
<protein>
    <submittedName>
        <fullName evidence="9">M14 family zinc carboxypeptidase</fullName>
    </submittedName>
</protein>
<evidence type="ECO:0000313" key="9">
    <source>
        <dbReference type="EMBL" id="MFB9754136.1"/>
    </source>
</evidence>
<evidence type="ECO:0000256" key="1">
    <source>
        <dbReference type="ARBA" id="ARBA00001947"/>
    </source>
</evidence>
<keyword evidence="3" id="KW-0645">Protease</keyword>
<dbReference type="Proteomes" id="UP001589619">
    <property type="component" value="Unassembled WGS sequence"/>
</dbReference>
<evidence type="ECO:0000313" key="10">
    <source>
        <dbReference type="Proteomes" id="UP001589619"/>
    </source>
</evidence>
<keyword evidence="6" id="KW-0482">Metalloprotease</keyword>
<comment type="cofactor">
    <cofactor evidence="1">
        <name>Zn(2+)</name>
        <dbReference type="ChEBI" id="CHEBI:29105"/>
    </cofactor>
</comment>
<dbReference type="RefSeq" id="WP_344914285.1">
    <property type="nucleotide sequence ID" value="NZ_BAAAYO010000013.1"/>
</dbReference>
<dbReference type="PANTHER" id="PTHR11705:SF143">
    <property type="entry name" value="SLL0236 PROTEIN"/>
    <property type="match status" value="1"/>
</dbReference>
<dbReference type="PROSITE" id="PS52035">
    <property type="entry name" value="PEPTIDASE_M14"/>
    <property type="match status" value="1"/>
</dbReference>
<keyword evidence="10" id="KW-1185">Reference proteome</keyword>
<dbReference type="GO" id="GO:0004180">
    <property type="term" value="F:carboxypeptidase activity"/>
    <property type="evidence" value="ECO:0007669"/>
    <property type="project" value="UniProtKB-KW"/>
</dbReference>
<evidence type="ECO:0000256" key="5">
    <source>
        <dbReference type="ARBA" id="ARBA00022833"/>
    </source>
</evidence>
<reference evidence="9 10" key="1">
    <citation type="submission" date="2024-09" db="EMBL/GenBank/DDBJ databases">
        <authorList>
            <person name="Sun Q."/>
            <person name="Mori K."/>
        </authorList>
    </citation>
    <scope>NUCLEOTIDE SEQUENCE [LARGE SCALE GENOMIC DNA]</scope>
    <source>
        <strain evidence="9 10">JCM 12520</strain>
    </source>
</reference>
<feature type="active site" description="Proton donor/acceptor" evidence="7">
    <location>
        <position position="309"/>
    </location>
</feature>
<keyword evidence="9" id="KW-0121">Carboxypeptidase</keyword>
<comment type="similarity">
    <text evidence="2 7">Belongs to the peptidase M14 family.</text>
</comment>
<evidence type="ECO:0000259" key="8">
    <source>
        <dbReference type="PROSITE" id="PS52035"/>
    </source>
</evidence>
<evidence type="ECO:0000256" key="7">
    <source>
        <dbReference type="PROSITE-ProRule" id="PRU01379"/>
    </source>
</evidence>
<evidence type="ECO:0000256" key="4">
    <source>
        <dbReference type="ARBA" id="ARBA00022801"/>
    </source>
</evidence>
<keyword evidence="5" id="KW-0862">Zinc</keyword>
<dbReference type="Pfam" id="PF00246">
    <property type="entry name" value="Peptidase_M14"/>
    <property type="match status" value="1"/>
</dbReference>
<feature type="domain" description="Peptidase M14" evidence="8">
    <location>
        <begin position="46"/>
        <end position="342"/>
    </location>
</feature>
<evidence type="ECO:0000256" key="6">
    <source>
        <dbReference type="ARBA" id="ARBA00023049"/>
    </source>
</evidence>
<dbReference type="PRINTS" id="PR00765">
    <property type="entry name" value="CRBOXYPTASEA"/>
</dbReference>
<sequence>MRTEGTMAMLLKVLAVILGTTLLAGPVRAAGSEPASVNKSIINPYQMYTYNLMMQQIDQLASAYPELIEVKSIGRTVFGRDIQAVKLGKGEANVLIDGSQHAREWLGTNLILYLIDRYAYAYENQVNYDEYNVSDILDHCSIWFVPMVNPDGVALQQEGLSAFPDFWQASLIGMNGNSDSFKHWKANAQGVDINRQYPAVWSDIRNSPGYPMFKNFKGWEPAQTAEAISMIQFTYEIDPEIAFSYHTSGRVLYWHFNTPPEHLARDKKIANAISAMTGYGQVKPEKNPSGGGFTDWFIMQFGRPGFTAELGPYHAENELPLWTFADVWEENKNMGLYLAAEGYRLWQERYPIERVEVKIQLLEDVQLYNRPDESTPVGAKLNGAKLVADARLGEWYRVPTWLGPKWIRPQPTAYLQGHSEPYAKRIKLTDKTPIYSSPKAEESLALAELHSQEVDALERWNDWILIKTWLGSNWIKEKN</sequence>
<comment type="caution">
    <text evidence="9">The sequence shown here is derived from an EMBL/GenBank/DDBJ whole genome shotgun (WGS) entry which is preliminary data.</text>
</comment>
<dbReference type="SUPFAM" id="SSF53187">
    <property type="entry name" value="Zn-dependent exopeptidases"/>
    <property type="match status" value="1"/>
</dbReference>
<dbReference type="EMBL" id="JBHMAG010000014">
    <property type="protein sequence ID" value="MFB9754136.1"/>
    <property type="molecule type" value="Genomic_DNA"/>
</dbReference>
<dbReference type="PANTHER" id="PTHR11705">
    <property type="entry name" value="PROTEASE FAMILY M14 CARBOXYPEPTIDASE A,B"/>
    <property type="match status" value="1"/>
</dbReference>
<accession>A0ABV5W126</accession>
<name>A0ABV5W126_9BACL</name>
<dbReference type="Gene3D" id="3.40.630.10">
    <property type="entry name" value="Zn peptidases"/>
    <property type="match status" value="1"/>
</dbReference>
<dbReference type="InterPro" id="IPR000834">
    <property type="entry name" value="Peptidase_M14"/>
</dbReference>
<dbReference type="SMART" id="SM00631">
    <property type="entry name" value="Zn_pept"/>
    <property type="match status" value="1"/>
</dbReference>
<gene>
    <name evidence="9" type="ORF">ACFFNY_21420</name>
</gene>